<evidence type="ECO:0000256" key="7">
    <source>
        <dbReference type="ARBA" id="ARBA00022755"/>
    </source>
</evidence>
<evidence type="ECO:0000259" key="14">
    <source>
        <dbReference type="PROSITE" id="PS50975"/>
    </source>
</evidence>
<dbReference type="Gene3D" id="3.30.1490.20">
    <property type="entry name" value="ATP-grasp fold, A domain"/>
    <property type="match status" value="1"/>
</dbReference>
<feature type="domain" description="ATP-grasp" evidence="14">
    <location>
        <begin position="107"/>
        <end position="315"/>
    </location>
</feature>
<dbReference type="EC" id="6.3.4.13" evidence="4 12"/>
<dbReference type="SUPFAM" id="SSF51246">
    <property type="entry name" value="Rudiment single hybrid motif"/>
    <property type="match status" value="1"/>
</dbReference>
<proteinExistence type="inferred from homology"/>
<dbReference type="PROSITE" id="PS50975">
    <property type="entry name" value="ATP_GRASP"/>
    <property type="match status" value="1"/>
</dbReference>
<dbReference type="Pfam" id="PF02843">
    <property type="entry name" value="GARS_C"/>
    <property type="match status" value="1"/>
</dbReference>
<dbReference type="Gene3D" id="3.30.470.20">
    <property type="entry name" value="ATP-grasp fold, B domain"/>
    <property type="match status" value="1"/>
</dbReference>
<dbReference type="EMBL" id="CP121689">
    <property type="protein sequence ID" value="WZL77147.1"/>
    <property type="molecule type" value="Genomic_DNA"/>
</dbReference>
<comment type="similarity">
    <text evidence="9 12">Belongs to the GARS family.</text>
</comment>
<keyword evidence="8 13" id="KW-0067">ATP-binding</keyword>
<evidence type="ECO:0000256" key="10">
    <source>
        <dbReference type="ARBA" id="ARBA00042242"/>
    </source>
</evidence>
<dbReference type="Pfam" id="PF01071">
    <property type="entry name" value="GARS_A"/>
    <property type="match status" value="1"/>
</dbReference>
<name>A0ABZ2YF14_9BACT</name>
<dbReference type="InterPro" id="IPR020560">
    <property type="entry name" value="PRibGlycinamide_synth_C-dom"/>
</dbReference>
<protein>
    <recommendedName>
        <fullName evidence="4 12">Phosphoribosylamine--glycine ligase</fullName>
        <ecNumber evidence="4 12">6.3.4.13</ecNumber>
    </recommendedName>
    <alternativeName>
        <fullName evidence="12">GARS</fullName>
    </alternativeName>
    <alternativeName>
        <fullName evidence="10 12">Glycinamide ribonucleotide synthetase</fullName>
    </alternativeName>
    <alternativeName>
        <fullName evidence="11 12">Phosphoribosylglycinamide synthetase</fullName>
    </alternativeName>
</protein>
<evidence type="ECO:0000313" key="16">
    <source>
        <dbReference type="Proteomes" id="UP001461341"/>
    </source>
</evidence>
<dbReference type="PANTHER" id="PTHR43472:SF1">
    <property type="entry name" value="PHOSPHORIBOSYLAMINE--GLYCINE LIGASE, CHLOROPLASTIC"/>
    <property type="match status" value="1"/>
</dbReference>
<gene>
    <name evidence="12 15" type="primary">purD</name>
    <name evidence="15" type="ORF">QBE54_05385</name>
</gene>
<dbReference type="PROSITE" id="PS00184">
    <property type="entry name" value="GARS"/>
    <property type="match status" value="1"/>
</dbReference>
<dbReference type="InterPro" id="IPR000115">
    <property type="entry name" value="PRibGlycinamide_synth"/>
</dbReference>
<reference evidence="15 16" key="1">
    <citation type="submission" date="2023-03" db="EMBL/GenBank/DDBJ databases">
        <title>Novel Species.</title>
        <authorList>
            <person name="Ma S."/>
        </authorList>
    </citation>
    <scope>NUCLEOTIDE SEQUENCE [LARGE SCALE GENOMIC DNA]</scope>
    <source>
        <strain evidence="15 16">B11</strain>
    </source>
</reference>
<comment type="cofactor">
    <cofactor evidence="1">
        <name>Mn(2+)</name>
        <dbReference type="ChEBI" id="CHEBI:29035"/>
    </cofactor>
</comment>
<dbReference type="InterPro" id="IPR020559">
    <property type="entry name" value="PRibGlycinamide_synth_CS"/>
</dbReference>
<evidence type="ECO:0000256" key="11">
    <source>
        <dbReference type="ARBA" id="ARBA00042864"/>
    </source>
</evidence>
<keyword evidence="5 12" id="KW-0436">Ligase</keyword>
<evidence type="ECO:0000256" key="6">
    <source>
        <dbReference type="ARBA" id="ARBA00022741"/>
    </source>
</evidence>
<evidence type="ECO:0000313" key="15">
    <source>
        <dbReference type="EMBL" id="WZL77147.1"/>
    </source>
</evidence>
<comment type="cofactor">
    <cofactor evidence="2">
        <name>Mg(2+)</name>
        <dbReference type="ChEBI" id="CHEBI:18420"/>
    </cofactor>
</comment>
<comment type="pathway">
    <text evidence="3 12">Purine metabolism; IMP biosynthesis via de novo pathway; N(1)-(5-phospho-D-ribosyl)glycinamide from 5-phospho-alpha-D-ribose 1-diphosphate: step 2/2.</text>
</comment>
<dbReference type="SMART" id="SM01209">
    <property type="entry name" value="GARS_A"/>
    <property type="match status" value="1"/>
</dbReference>
<evidence type="ECO:0000256" key="2">
    <source>
        <dbReference type="ARBA" id="ARBA00001946"/>
    </source>
</evidence>
<dbReference type="InterPro" id="IPR020562">
    <property type="entry name" value="PRibGlycinamide_synth_N"/>
</dbReference>
<dbReference type="InterPro" id="IPR016185">
    <property type="entry name" value="PreATP-grasp_dom_sf"/>
</dbReference>
<dbReference type="SUPFAM" id="SSF56059">
    <property type="entry name" value="Glutathione synthetase ATP-binding domain-like"/>
    <property type="match status" value="1"/>
</dbReference>
<evidence type="ECO:0000256" key="4">
    <source>
        <dbReference type="ARBA" id="ARBA00013255"/>
    </source>
</evidence>
<dbReference type="SMART" id="SM01210">
    <property type="entry name" value="GARS_C"/>
    <property type="match status" value="1"/>
</dbReference>
<dbReference type="Gene3D" id="3.40.50.20">
    <property type="match status" value="1"/>
</dbReference>
<dbReference type="InterPro" id="IPR011054">
    <property type="entry name" value="Rudment_hybrid_motif"/>
</dbReference>
<keyword evidence="7 12" id="KW-0658">Purine biosynthesis</keyword>
<evidence type="ECO:0000256" key="3">
    <source>
        <dbReference type="ARBA" id="ARBA00005174"/>
    </source>
</evidence>
<evidence type="ECO:0000256" key="13">
    <source>
        <dbReference type="PROSITE-ProRule" id="PRU00409"/>
    </source>
</evidence>
<dbReference type="InterPro" id="IPR020561">
    <property type="entry name" value="PRibGlycinamid_synth_ATP-grasp"/>
</dbReference>
<dbReference type="Proteomes" id="UP001461341">
    <property type="component" value="Chromosome"/>
</dbReference>
<dbReference type="InterPro" id="IPR011761">
    <property type="entry name" value="ATP-grasp"/>
</dbReference>
<dbReference type="InterPro" id="IPR037123">
    <property type="entry name" value="PRibGlycinamide_synth_C_sf"/>
</dbReference>
<sequence>MTLKVMIIGSGGREHCIAWKVKQNKDVDRIFCVPGNGGMSEIGECATLSSFDDMLAFAKEQEIDLVLVGPEAPLAQGIVDFFRGSGIKIVGPTQKAAMLESSKVFAKNFMEKYSIPTAPFRVFDNYQQAIEYFQYLHNYPAVIKADGLASGKGVSIVNDFGEAKNTLWELMIQKKFGDAGTRVVVEDFLEGEEVTVMAVYDGKTYLRLPISQDHKKVGEGETGPNTGGMGAYSPVPSVEETLLQQIEREIFQPLVEGIQKEKLDYRGIIYAGLLIDARKRPFVLEFNVRLGDPETQVVLPRIANDWIEIQTAIIDQKLHHLKIKEDKRAALCVVLASKGYPGNYETGKIISGLEAFQNLPEDDVLVFHAGTTKKDSLFLTSGGRVLNVCGRGKTMEEAALKAYQAVKRIHFEDMYYRKDIGWRALKKTVTQ</sequence>
<dbReference type="SUPFAM" id="SSF52440">
    <property type="entry name" value="PreATP-grasp domain"/>
    <property type="match status" value="1"/>
</dbReference>
<dbReference type="NCBIfam" id="TIGR00877">
    <property type="entry name" value="purD"/>
    <property type="match status" value="1"/>
</dbReference>
<comment type="catalytic activity">
    <reaction evidence="12">
        <text>5-phospho-beta-D-ribosylamine + glycine + ATP = N(1)-(5-phospho-beta-D-ribosyl)glycinamide + ADP + phosphate + H(+)</text>
        <dbReference type="Rhea" id="RHEA:17453"/>
        <dbReference type="ChEBI" id="CHEBI:15378"/>
        <dbReference type="ChEBI" id="CHEBI:30616"/>
        <dbReference type="ChEBI" id="CHEBI:43474"/>
        <dbReference type="ChEBI" id="CHEBI:57305"/>
        <dbReference type="ChEBI" id="CHEBI:58681"/>
        <dbReference type="ChEBI" id="CHEBI:143788"/>
        <dbReference type="ChEBI" id="CHEBI:456216"/>
        <dbReference type="EC" id="6.3.4.13"/>
    </reaction>
</comment>
<evidence type="ECO:0000256" key="1">
    <source>
        <dbReference type="ARBA" id="ARBA00001936"/>
    </source>
</evidence>
<keyword evidence="6 13" id="KW-0547">Nucleotide-binding</keyword>
<evidence type="ECO:0000256" key="12">
    <source>
        <dbReference type="HAMAP-Rule" id="MF_00138"/>
    </source>
</evidence>
<dbReference type="Pfam" id="PF02844">
    <property type="entry name" value="GARS_N"/>
    <property type="match status" value="1"/>
</dbReference>
<dbReference type="PANTHER" id="PTHR43472">
    <property type="entry name" value="PHOSPHORIBOSYLAMINE--GLYCINE LIGASE"/>
    <property type="match status" value="1"/>
</dbReference>
<accession>A0ABZ2YF14</accession>
<evidence type="ECO:0000256" key="9">
    <source>
        <dbReference type="ARBA" id="ARBA00038345"/>
    </source>
</evidence>
<organism evidence="15 16">
    <name type="scientific">Thermatribacter velox</name>
    <dbReference type="NCBI Taxonomy" id="3039681"/>
    <lineage>
        <taxon>Bacteria</taxon>
        <taxon>Pseudomonadati</taxon>
        <taxon>Atribacterota</taxon>
        <taxon>Atribacteria</taxon>
        <taxon>Atribacterales</taxon>
        <taxon>Thermatribacteraceae</taxon>
        <taxon>Thermatribacter</taxon>
    </lineage>
</organism>
<evidence type="ECO:0000256" key="8">
    <source>
        <dbReference type="ARBA" id="ARBA00022840"/>
    </source>
</evidence>
<dbReference type="InterPro" id="IPR013815">
    <property type="entry name" value="ATP_grasp_subdomain_1"/>
</dbReference>
<keyword evidence="16" id="KW-1185">Reference proteome</keyword>
<evidence type="ECO:0000256" key="5">
    <source>
        <dbReference type="ARBA" id="ARBA00022598"/>
    </source>
</evidence>
<dbReference type="Gene3D" id="3.90.600.10">
    <property type="entry name" value="Phosphoribosylglycinamide synthetase, C-terminal domain"/>
    <property type="match status" value="1"/>
</dbReference>
<dbReference type="GO" id="GO:0004637">
    <property type="term" value="F:phosphoribosylamine-glycine ligase activity"/>
    <property type="evidence" value="ECO:0007669"/>
    <property type="project" value="UniProtKB-EC"/>
</dbReference>
<dbReference type="RefSeq" id="WP_369019313.1">
    <property type="nucleotide sequence ID" value="NZ_CP121689.1"/>
</dbReference>
<dbReference type="HAMAP" id="MF_00138">
    <property type="entry name" value="GARS"/>
    <property type="match status" value="1"/>
</dbReference>